<organism evidence="2 3">
    <name type="scientific">Ladona fulva</name>
    <name type="common">Scarce chaser dragonfly</name>
    <name type="synonym">Libellula fulva</name>
    <dbReference type="NCBI Taxonomy" id="123851"/>
    <lineage>
        <taxon>Eukaryota</taxon>
        <taxon>Metazoa</taxon>
        <taxon>Ecdysozoa</taxon>
        <taxon>Arthropoda</taxon>
        <taxon>Hexapoda</taxon>
        <taxon>Insecta</taxon>
        <taxon>Pterygota</taxon>
        <taxon>Palaeoptera</taxon>
        <taxon>Odonata</taxon>
        <taxon>Epiprocta</taxon>
        <taxon>Anisoptera</taxon>
        <taxon>Libelluloidea</taxon>
        <taxon>Libellulidae</taxon>
        <taxon>Ladona</taxon>
    </lineage>
</organism>
<evidence type="ECO:0000313" key="3">
    <source>
        <dbReference type="Proteomes" id="UP000792457"/>
    </source>
</evidence>
<evidence type="ECO:0000256" key="1">
    <source>
        <dbReference type="SAM" id="MobiDB-lite"/>
    </source>
</evidence>
<reference evidence="2" key="2">
    <citation type="submission" date="2017-10" db="EMBL/GenBank/DDBJ databases">
        <title>Ladona fulva Genome sequencing and assembly.</title>
        <authorList>
            <person name="Murali S."/>
            <person name="Richards S."/>
            <person name="Bandaranaike D."/>
            <person name="Bellair M."/>
            <person name="Blankenburg K."/>
            <person name="Chao H."/>
            <person name="Dinh H."/>
            <person name="Doddapaneni H."/>
            <person name="Dugan-Rocha S."/>
            <person name="Elkadiri S."/>
            <person name="Gnanaolivu R."/>
            <person name="Hernandez B."/>
            <person name="Skinner E."/>
            <person name="Javaid M."/>
            <person name="Lee S."/>
            <person name="Li M."/>
            <person name="Ming W."/>
            <person name="Munidasa M."/>
            <person name="Muniz J."/>
            <person name="Nguyen L."/>
            <person name="Hughes D."/>
            <person name="Osuji N."/>
            <person name="Pu L.-L."/>
            <person name="Puazo M."/>
            <person name="Qu C."/>
            <person name="Quiroz J."/>
            <person name="Raj R."/>
            <person name="Weissenberger G."/>
            <person name="Xin Y."/>
            <person name="Zou X."/>
            <person name="Han Y."/>
            <person name="Worley K."/>
            <person name="Muzny D."/>
            <person name="Gibbs R."/>
        </authorList>
    </citation>
    <scope>NUCLEOTIDE SEQUENCE</scope>
    <source>
        <strain evidence="2">Sampled in the wild</strain>
    </source>
</reference>
<feature type="compositionally biased region" description="Polar residues" evidence="1">
    <location>
        <begin position="83"/>
        <end position="101"/>
    </location>
</feature>
<proteinExistence type="predicted"/>
<sequence>MGICEMKNLKPATVKLKSYSVSLSEEAKVVPNSTVDIEKAVSDVKNDNSMAPIERLKPLEEARQCVKGDVESKTKSFCDEGNHSNQTLTQQSHSPNNSLKFSSKCPLKRSASTADSKPCKRQLTLPDLFRMKNKEITDRASLQPKIRTLKDWLVDRKSLPDEKGKHANASESRRWSVNGWKVTENDGQKIRCKRKRGEDCVKRKHKLVNSEIMRSLSQSKIPFLHSDNNKLVYGNKRTEGVSVLTPSFKNCDF</sequence>
<protein>
    <submittedName>
        <fullName evidence="2">Uncharacterized protein</fullName>
    </submittedName>
</protein>
<name>A0A8K0P8F3_LADFU</name>
<keyword evidence="3" id="KW-1185">Reference proteome</keyword>
<feature type="region of interest" description="Disordered" evidence="1">
    <location>
        <begin position="76"/>
        <end position="118"/>
    </location>
</feature>
<reference evidence="2" key="1">
    <citation type="submission" date="2013-04" db="EMBL/GenBank/DDBJ databases">
        <authorList>
            <person name="Qu J."/>
            <person name="Murali S.C."/>
            <person name="Bandaranaike D."/>
            <person name="Bellair M."/>
            <person name="Blankenburg K."/>
            <person name="Chao H."/>
            <person name="Dinh H."/>
            <person name="Doddapaneni H."/>
            <person name="Downs B."/>
            <person name="Dugan-Rocha S."/>
            <person name="Elkadiri S."/>
            <person name="Gnanaolivu R.D."/>
            <person name="Hernandez B."/>
            <person name="Javaid M."/>
            <person name="Jayaseelan J.C."/>
            <person name="Lee S."/>
            <person name="Li M."/>
            <person name="Ming W."/>
            <person name="Munidasa M."/>
            <person name="Muniz J."/>
            <person name="Nguyen L."/>
            <person name="Ongeri F."/>
            <person name="Osuji N."/>
            <person name="Pu L.-L."/>
            <person name="Puazo M."/>
            <person name="Qu C."/>
            <person name="Quiroz J."/>
            <person name="Raj R."/>
            <person name="Weissenberger G."/>
            <person name="Xin Y."/>
            <person name="Zou X."/>
            <person name="Han Y."/>
            <person name="Richards S."/>
            <person name="Worley K."/>
            <person name="Muzny D."/>
            <person name="Gibbs R."/>
        </authorList>
    </citation>
    <scope>NUCLEOTIDE SEQUENCE</scope>
    <source>
        <strain evidence="2">Sampled in the wild</strain>
    </source>
</reference>
<dbReference type="Proteomes" id="UP000792457">
    <property type="component" value="Unassembled WGS sequence"/>
</dbReference>
<evidence type="ECO:0000313" key="2">
    <source>
        <dbReference type="EMBL" id="KAG8236977.1"/>
    </source>
</evidence>
<dbReference type="AlphaFoldDB" id="A0A8K0P8F3"/>
<accession>A0A8K0P8F3</accession>
<dbReference type="EMBL" id="KZ309098">
    <property type="protein sequence ID" value="KAG8236977.1"/>
    <property type="molecule type" value="Genomic_DNA"/>
</dbReference>
<gene>
    <name evidence="2" type="ORF">J437_LFUL016550</name>
</gene>
<comment type="caution">
    <text evidence="2">The sequence shown here is derived from an EMBL/GenBank/DDBJ whole genome shotgun (WGS) entry which is preliminary data.</text>
</comment>